<accession>A0A7H2BED7</accession>
<evidence type="ECO:0000256" key="5">
    <source>
        <dbReference type="ARBA" id="ARBA00023125"/>
    </source>
</evidence>
<sequence length="748" mass="80896">MTSAPGTEPASHLHASALELLHKLTGNPGAHFHPGQFEAIEALVAHRRRALVIQRTGWGKSAVYFLSALLMRQAGSGVTLIVSPLLALMRDQVDAAARAGVRAAMVNSSNVTEWDSIAAQIAANELDVLLIGPERLNNPAFRENWLPRILPNLGMLVIDEAHCISDWGHDFRPDYRRIRTLIAQLPAGVPILATTATANERVVQDVAEQLGANSGTPAGEPSPGQGMQPTQPEQSGESHLASDVFILRGPLTRDSLRLGVLNLPDSTQRLGWLLTHLGSFNGSGIIYSLTVSAAEDTAAALRDAGYNVAAYTGRTDADERQELEAALKENRVKALVATSALGMGFDKPDLGFVVHLGAPSSAVAYYQQVGRAGRGAINADVLLLPGTEDQEIWEYFATASMPTQENTHALLNALREATEQGQPLSVPALETRVDVKRNSIELLLKVLAVEGATERVDKGWIATGNPWTYDAQRYSRVAQTRRNEQNAMLDYERTTTCRMQFLAFELDDRTAQPCGQCDTCAAPWFATNINDNAAQAARGALVSVGVEIEPRGMWPTGLDRLGVSENGKPLKGKIPADLRPETGRALARLTDLGWGNRLRELFTNAENTPEIDAPISPDLGKACVQVLADWQWQQRPQAVVYIPSPVRPQLTQSLAHGLAVTGKLVDLGPLTQVQDAAHFGGNSVFRCAATVHAWDAPDEMKNYLQEQQPTVLLVTDLVDSRWSITAATRLLKQAGAAHVLPFALASTH</sequence>
<dbReference type="InterPro" id="IPR011545">
    <property type="entry name" value="DEAD/DEAH_box_helicase_dom"/>
</dbReference>
<dbReference type="InterPro" id="IPR032284">
    <property type="entry name" value="RecQ_Zn-bd"/>
</dbReference>
<dbReference type="EC" id="5.6.2.4" evidence="8"/>
<dbReference type="Pfam" id="PF00271">
    <property type="entry name" value="Helicase_C"/>
    <property type="match status" value="1"/>
</dbReference>
<dbReference type="InterPro" id="IPR027417">
    <property type="entry name" value="P-loop_NTPase"/>
</dbReference>
<organism evidence="14 15">
    <name type="scientific">Rothia terrae</name>
    <dbReference type="NCBI Taxonomy" id="396015"/>
    <lineage>
        <taxon>Bacteria</taxon>
        <taxon>Bacillati</taxon>
        <taxon>Actinomycetota</taxon>
        <taxon>Actinomycetes</taxon>
        <taxon>Micrococcales</taxon>
        <taxon>Micrococcaceae</taxon>
        <taxon>Rothia</taxon>
    </lineage>
</organism>
<keyword evidence="6" id="KW-0413">Isomerase</keyword>
<dbReference type="Pfam" id="PF00270">
    <property type="entry name" value="DEAD"/>
    <property type="match status" value="1"/>
</dbReference>
<dbReference type="Gene3D" id="3.40.50.300">
    <property type="entry name" value="P-loop containing nucleotide triphosphate hydrolases"/>
    <property type="match status" value="2"/>
</dbReference>
<keyword evidence="14" id="KW-0347">Helicase</keyword>
<evidence type="ECO:0000256" key="3">
    <source>
        <dbReference type="ARBA" id="ARBA00022801"/>
    </source>
</evidence>
<dbReference type="GeneID" id="96622935"/>
<evidence type="ECO:0000256" key="4">
    <source>
        <dbReference type="ARBA" id="ARBA00022840"/>
    </source>
</evidence>
<dbReference type="Gene3D" id="1.10.10.10">
    <property type="entry name" value="Winged helix-like DNA-binding domain superfamily/Winged helix DNA-binding domain"/>
    <property type="match status" value="1"/>
</dbReference>
<keyword evidence="3" id="KW-0378">Hydrolase</keyword>
<dbReference type="SMART" id="SM00487">
    <property type="entry name" value="DEXDc"/>
    <property type="match status" value="1"/>
</dbReference>
<dbReference type="KEGG" id="rter:IDM49_01690"/>
<dbReference type="PROSITE" id="PS51192">
    <property type="entry name" value="HELICASE_ATP_BIND_1"/>
    <property type="match status" value="1"/>
</dbReference>
<dbReference type="PROSITE" id="PS00690">
    <property type="entry name" value="DEAH_ATP_HELICASE"/>
    <property type="match status" value="1"/>
</dbReference>
<reference evidence="14 15" key="1">
    <citation type="submission" date="2020-09" db="EMBL/GenBank/DDBJ databases">
        <title>Investigation of environmental microbes.</title>
        <authorList>
            <person name="Ou Y."/>
            <person name="Kang Q."/>
        </authorList>
    </citation>
    <scope>NUCLEOTIDE SEQUENCE [LARGE SCALE GENOMIC DNA]</scope>
    <source>
        <strain evidence="14 15">KJZ-14</strain>
    </source>
</reference>
<keyword evidence="5" id="KW-0238">DNA-binding</keyword>
<protein>
    <recommendedName>
        <fullName evidence="9">ATP-dependent DNA helicase RecQ</fullName>
        <ecNumber evidence="8">5.6.2.4</ecNumber>
    </recommendedName>
    <alternativeName>
        <fullName evidence="10">DNA 3'-5' helicase RecQ</fullName>
    </alternativeName>
</protein>
<dbReference type="InterPro" id="IPR014001">
    <property type="entry name" value="Helicase_ATP-bd"/>
</dbReference>
<dbReference type="PANTHER" id="PTHR13710">
    <property type="entry name" value="DNA HELICASE RECQ FAMILY MEMBER"/>
    <property type="match status" value="1"/>
</dbReference>
<dbReference type="GO" id="GO:0006281">
    <property type="term" value="P:DNA repair"/>
    <property type="evidence" value="ECO:0007669"/>
    <property type="project" value="TreeGrafter"/>
</dbReference>
<dbReference type="Proteomes" id="UP000516404">
    <property type="component" value="Chromosome"/>
</dbReference>
<feature type="domain" description="Helicase ATP-binding" evidence="12">
    <location>
        <begin position="41"/>
        <end position="216"/>
    </location>
</feature>
<evidence type="ECO:0000313" key="14">
    <source>
        <dbReference type="EMBL" id="QNV38033.1"/>
    </source>
</evidence>
<keyword evidence="4" id="KW-0067">ATP-binding</keyword>
<comment type="catalytic activity">
    <reaction evidence="7">
        <text>Couples ATP hydrolysis with the unwinding of duplex DNA by translocating in the 3'-5' direction.</text>
        <dbReference type="EC" id="5.6.2.4"/>
    </reaction>
</comment>
<evidence type="ECO:0000256" key="8">
    <source>
        <dbReference type="ARBA" id="ARBA00034808"/>
    </source>
</evidence>
<keyword evidence="15" id="KW-1185">Reference proteome</keyword>
<comment type="similarity">
    <text evidence="1">Belongs to the helicase family. RecQ subfamily.</text>
</comment>
<name>A0A7H2BED7_9MICC</name>
<dbReference type="GO" id="GO:0016787">
    <property type="term" value="F:hydrolase activity"/>
    <property type="evidence" value="ECO:0007669"/>
    <property type="project" value="UniProtKB-KW"/>
</dbReference>
<dbReference type="InterPro" id="IPR029057">
    <property type="entry name" value="PRTase-like"/>
</dbReference>
<dbReference type="GO" id="GO:0043590">
    <property type="term" value="C:bacterial nucleoid"/>
    <property type="evidence" value="ECO:0007669"/>
    <property type="project" value="TreeGrafter"/>
</dbReference>
<dbReference type="SUPFAM" id="SSF52540">
    <property type="entry name" value="P-loop containing nucleoside triphosphate hydrolases"/>
    <property type="match status" value="1"/>
</dbReference>
<evidence type="ECO:0000256" key="11">
    <source>
        <dbReference type="SAM" id="MobiDB-lite"/>
    </source>
</evidence>
<dbReference type="EMBL" id="CP061539">
    <property type="protein sequence ID" value="QNV38033.1"/>
    <property type="molecule type" value="Genomic_DNA"/>
</dbReference>
<dbReference type="SUPFAM" id="SSF53271">
    <property type="entry name" value="PRTase-like"/>
    <property type="match status" value="1"/>
</dbReference>
<dbReference type="GO" id="GO:0005524">
    <property type="term" value="F:ATP binding"/>
    <property type="evidence" value="ECO:0007669"/>
    <property type="project" value="UniProtKB-KW"/>
</dbReference>
<evidence type="ECO:0000259" key="12">
    <source>
        <dbReference type="PROSITE" id="PS51192"/>
    </source>
</evidence>
<dbReference type="GO" id="GO:0005737">
    <property type="term" value="C:cytoplasm"/>
    <property type="evidence" value="ECO:0007669"/>
    <property type="project" value="TreeGrafter"/>
</dbReference>
<evidence type="ECO:0000256" key="6">
    <source>
        <dbReference type="ARBA" id="ARBA00023235"/>
    </source>
</evidence>
<dbReference type="PROSITE" id="PS51194">
    <property type="entry name" value="HELICASE_CTER"/>
    <property type="match status" value="1"/>
</dbReference>
<gene>
    <name evidence="14" type="ORF">IDM49_01690</name>
</gene>
<dbReference type="Pfam" id="PF16124">
    <property type="entry name" value="RecQ_Zn_bind"/>
    <property type="match status" value="1"/>
</dbReference>
<evidence type="ECO:0000256" key="9">
    <source>
        <dbReference type="ARBA" id="ARBA00044535"/>
    </source>
</evidence>
<evidence type="ECO:0000256" key="7">
    <source>
        <dbReference type="ARBA" id="ARBA00034617"/>
    </source>
</evidence>
<proteinExistence type="inferred from homology"/>
<dbReference type="InterPro" id="IPR002464">
    <property type="entry name" value="DNA/RNA_helicase_DEAH_CS"/>
</dbReference>
<dbReference type="InterPro" id="IPR001650">
    <property type="entry name" value="Helicase_C-like"/>
</dbReference>
<dbReference type="InterPro" id="IPR036388">
    <property type="entry name" value="WH-like_DNA-bd_sf"/>
</dbReference>
<feature type="compositionally biased region" description="Polar residues" evidence="11">
    <location>
        <begin position="225"/>
        <end position="237"/>
    </location>
</feature>
<evidence type="ECO:0000259" key="13">
    <source>
        <dbReference type="PROSITE" id="PS51194"/>
    </source>
</evidence>
<dbReference type="PANTHER" id="PTHR13710:SF105">
    <property type="entry name" value="ATP-DEPENDENT DNA HELICASE Q1"/>
    <property type="match status" value="1"/>
</dbReference>
<dbReference type="GO" id="GO:0006310">
    <property type="term" value="P:DNA recombination"/>
    <property type="evidence" value="ECO:0007669"/>
    <property type="project" value="TreeGrafter"/>
</dbReference>
<dbReference type="GO" id="GO:0030894">
    <property type="term" value="C:replisome"/>
    <property type="evidence" value="ECO:0007669"/>
    <property type="project" value="TreeGrafter"/>
</dbReference>
<dbReference type="GO" id="GO:0043138">
    <property type="term" value="F:3'-5' DNA helicase activity"/>
    <property type="evidence" value="ECO:0007669"/>
    <property type="project" value="UniProtKB-EC"/>
</dbReference>
<dbReference type="GO" id="GO:0009378">
    <property type="term" value="F:four-way junction helicase activity"/>
    <property type="evidence" value="ECO:0007669"/>
    <property type="project" value="TreeGrafter"/>
</dbReference>
<dbReference type="RefSeq" id="WP_190724809.1">
    <property type="nucleotide sequence ID" value="NZ_CP061539.1"/>
</dbReference>
<evidence type="ECO:0000256" key="2">
    <source>
        <dbReference type="ARBA" id="ARBA00022741"/>
    </source>
</evidence>
<evidence type="ECO:0000313" key="15">
    <source>
        <dbReference type="Proteomes" id="UP000516404"/>
    </source>
</evidence>
<keyword evidence="2" id="KW-0547">Nucleotide-binding</keyword>
<dbReference type="AlphaFoldDB" id="A0A7H2BED7"/>
<feature type="domain" description="Helicase C-terminal" evidence="13">
    <location>
        <begin position="269"/>
        <end position="418"/>
    </location>
</feature>
<evidence type="ECO:0000256" key="1">
    <source>
        <dbReference type="ARBA" id="ARBA00005446"/>
    </source>
</evidence>
<evidence type="ECO:0000256" key="10">
    <source>
        <dbReference type="ARBA" id="ARBA00044550"/>
    </source>
</evidence>
<dbReference type="GO" id="GO:0003677">
    <property type="term" value="F:DNA binding"/>
    <property type="evidence" value="ECO:0007669"/>
    <property type="project" value="UniProtKB-KW"/>
</dbReference>
<dbReference type="SMART" id="SM00490">
    <property type="entry name" value="HELICc"/>
    <property type="match status" value="1"/>
</dbReference>
<feature type="region of interest" description="Disordered" evidence="11">
    <location>
        <begin position="211"/>
        <end position="239"/>
    </location>
</feature>